<evidence type="ECO:0000313" key="8">
    <source>
        <dbReference type="EMBL" id="KAF3147334.1"/>
    </source>
</evidence>
<keyword evidence="7" id="KW-1133">Transmembrane helix</keyword>
<dbReference type="AlphaFoldDB" id="A0A7C8P283"/>
<evidence type="ECO:0000313" key="9">
    <source>
        <dbReference type="Proteomes" id="UP000480548"/>
    </source>
</evidence>
<dbReference type="PANTHER" id="PTHR31018:SF3">
    <property type="entry name" value="RECEPTOR PROTEIN-TYROSINE KINASE"/>
    <property type="match status" value="1"/>
</dbReference>
<feature type="compositionally biased region" description="Basic and acidic residues" evidence="6">
    <location>
        <begin position="497"/>
        <end position="515"/>
    </location>
</feature>
<sequence length="515" mass="55787">MRLKPPKLSILSAYVYFLTTSITQVSSQSSLNCTAETQTANSQSDLDALSECVTLSGSLTIGRDIVNATINGIQTIRGAFRILYGAKVERLEAPDLSFIGGIMQINGALNLTDMRMPNLANVGALRFESLPRLKRLGFSSKVGSLNEEFTAIQLVVWDTAIESLEDVIYDRIETVQIIQNDNLVNVTLPVKNITGVFAVRDNGEGTKVNLPYLGSAGSVGLGNLVAEVNLPSLTWVETVVEISSGSLKTIEFPNLVNIGKEKTSTNTNTRRATLEISRSRNLTDVSFPKLEWIMSDLRINGSEKWTDLKGFPVLGSVGRDVVINGSFTNIDLPELRAGDQGSTFWINSPQVDCTNLMQQSTFTEGNWKTNITCNGRMFDLSPEGPATEDKKSLSGGAIAGIVVGVIAAIVAALIVVFVCFRRKGYTHTLPWNRDEPPKIPELEDGEGSTRKRKIVELGAGTSGQRAAELDGLKTRVDPELEGSIPLAELEGASRANRAPEHQVSDTKPPESDQSS</sequence>
<keyword evidence="3" id="KW-0964">Secreted</keyword>
<reference evidence="8 9" key="1">
    <citation type="submission" date="2019-06" db="EMBL/GenBank/DDBJ databases">
        <authorList>
            <person name="Palmer J.M."/>
        </authorList>
    </citation>
    <scope>NUCLEOTIDE SEQUENCE [LARGE SCALE GENOMIC DNA]</scope>
    <source>
        <strain evidence="8 9">TWF703</strain>
    </source>
</reference>
<dbReference type="CDD" id="cd12087">
    <property type="entry name" value="TM_EGFR-like"/>
    <property type="match status" value="1"/>
</dbReference>
<comment type="subcellular location">
    <subcellularLocation>
        <location evidence="1">Secreted</location>
        <location evidence="1">Cell wall</location>
    </subcellularLocation>
</comment>
<gene>
    <name evidence="8" type="ORF">TWF703_000175</name>
</gene>
<keyword evidence="2" id="KW-0134">Cell wall</keyword>
<dbReference type="PANTHER" id="PTHR31018">
    <property type="entry name" value="SPORULATION-SPECIFIC PROTEIN-RELATED"/>
    <property type="match status" value="1"/>
</dbReference>
<dbReference type="InterPro" id="IPR051648">
    <property type="entry name" value="CWI-Assembly_Regulator"/>
</dbReference>
<organism evidence="8 9">
    <name type="scientific">Orbilia oligospora</name>
    <name type="common">Nematode-trapping fungus</name>
    <name type="synonym">Arthrobotrys oligospora</name>
    <dbReference type="NCBI Taxonomy" id="2813651"/>
    <lineage>
        <taxon>Eukaryota</taxon>
        <taxon>Fungi</taxon>
        <taxon>Dikarya</taxon>
        <taxon>Ascomycota</taxon>
        <taxon>Pezizomycotina</taxon>
        <taxon>Orbiliomycetes</taxon>
        <taxon>Orbiliales</taxon>
        <taxon>Orbiliaceae</taxon>
        <taxon>Orbilia</taxon>
    </lineage>
</organism>
<feature type="compositionally biased region" description="Basic and acidic residues" evidence="6">
    <location>
        <begin position="432"/>
        <end position="441"/>
    </location>
</feature>
<comment type="caution">
    <text evidence="8">The sequence shown here is derived from an EMBL/GenBank/DDBJ whole genome shotgun (WGS) entry which is preliminary data.</text>
</comment>
<evidence type="ECO:0000256" key="2">
    <source>
        <dbReference type="ARBA" id="ARBA00022512"/>
    </source>
</evidence>
<evidence type="ECO:0000256" key="7">
    <source>
        <dbReference type="SAM" id="Phobius"/>
    </source>
</evidence>
<proteinExistence type="predicted"/>
<accession>A0A7C8P283</accession>
<feature type="region of interest" description="Disordered" evidence="6">
    <location>
        <begin position="429"/>
        <end position="515"/>
    </location>
</feature>
<dbReference type="Gene3D" id="3.80.20.20">
    <property type="entry name" value="Receptor L-domain"/>
    <property type="match status" value="1"/>
</dbReference>
<evidence type="ECO:0000256" key="1">
    <source>
        <dbReference type="ARBA" id="ARBA00004191"/>
    </source>
</evidence>
<evidence type="ECO:0008006" key="10">
    <source>
        <dbReference type="Google" id="ProtNLM"/>
    </source>
</evidence>
<feature type="compositionally biased region" description="Basic and acidic residues" evidence="6">
    <location>
        <begin position="467"/>
        <end position="478"/>
    </location>
</feature>
<protein>
    <recommendedName>
        <fullName evidence="10">Receptor L-domain domain-containing protein</fullName>
    </recommendedName>
</protein>
<keyword evidence="4" id="KW-0732">Signal</keyword>
<evidence type="ECO:0000256" key="5">
    <source>
        <dbReference type="ARBA" id="ARBA00023180"/>
    </source>
</evidence>
<keyword evidence="7" id="KW-0812">Transmembrane</keyword>
<evidence type="ECO:0000256" key="6">
    <source>
        <dbReference type="SAM" id="MobiDB-lite"/>
    </source>
</evidence>
<feature type="transmembrane region" description="Helical" evidence="7">
    <location>
        <begin position="397"/>
        <end position="420"/>
    </location>
</feature>
<dbReference type="InterPro" id="IPR036941">
    <property type="entry name" value="Rcpt_L-dom_sf"/>
</dbReference>
<evidence type="ECO:0000256" key="4">
    <source>
        <dbReference type="ARBA" id="ARBA00022729"/>
    </source>
</evidence>
<dbReference type="EMBL" id="WIQZ01000001">
    <property type="protein sequence ID" value="KAF3147334.1"/>
    <property type="molecule type" value="Genomic_DNA"/>
</dbReference>
<evidence type="ECO:0000256" key="3">
    <source>
        <dbReference type="ARBA" id="ARBA00022525"/>
    </source>
</evidence>
<dbReference type="SUPFAM" id="SSF52058">
    <property type="entry name" value="L domain-like"/>
    <property type="match status" value="2"/>
</dbReference>
<keyword evidence="5" id="KW-0325">Glycoprotein</keyword>
<keyword evidence="7" id="KW-0472">Membrane</keyword>
<dbReference type="Proteomes" id="UP000480548">
    <property type="component" value="Unassembled WGS sequence"/>
</dbReference>
<name>A0A7C8P283_ORBOL</name>